<keyword evidence="2" id="KW-1185">Reference proteome</keyword>
<dbReference type="KEGG" id="ehx:EMIHUDRAFT_217839"/>
<sequence>MPVRASPVPGLGRGQSHFSQPGHFEKFLRLGRLHYEDNISSPEFVPTSDQCADIWTKALDKTTFLKHRAKLVRWLIY</sequence>
<proteinExistence type="predicted"/>
<accession>A0A0D3IAE9</accession>
<name>A0A0D3IAE9_EMIH1</name>
<dbReference type="EnsemblProtists" id="EOD08234">
    <property type="protein sequence ID" value="EOD08234"/>
    <property type="gene ID" value="EMIHUDRAFT_217839"/>
</dbReference>
<reference evidence="1" key="2">
    <citation type="submission" date="2024-10" db="UniProtKB">
        <authorList>
            <consortium name="EnsemblProtists"/>
        </authorList>
    </citation>
    <scope>IDENTIFICATION</scope>
</reference>
<evidence type="ECO:0000313" key="1">
    <source>
        <dbReference type="EnsemblProtists" id="EOD08234"/>
    </source>
</evidence>
<organism evidence="1 2">
    <name type="scientific">Emiliania huxleyi (strain CCMP1516)</name>
    <dbReference type="NCBI Taxonomy" id="280463"/>
    <lineage>
        <taxon>Eukaryota</taxon>
        <taxon>Haptista</taxon>
        <taxon>Haptophyta</taxon>
        <taxon>Prymnesiophyceae</taxon>
        <taxon>Isochrysidales</taxon>
        <taxon>Noelaerhabdaceae</taxon>
        <taxon>Emiliania</taxon>
    </lineage>
</organism>
<dbReference type="PaxDb" id="2903-EOD08234"/>
<reference evidence="2" key="1">
    <citation type="journal article" date="2013" name="Nature">
        <title>Pan genome of the phytoplankton Emiliania underpins its global distribution.</title>
        <authorList>
            <person name="Read B.A."/>
            <person name="Kegel J."/>
            <person name="Klute M.J."/>
            <person name="Kuo A."/>
            <person name="Lefebvre S.C."/>
            <person name="Maumus F."/>
            <person name="Mayer C."/>
            <person name="Miller J."/>
            <person name="Monier A."/>
            <person name="Salamov A."/>
            <person name="Young J."/>
            <person name="Aguilar M."/>
            <person name="Claverie J.M."/>
            <person name="Frickenhaus S."/>
            <person name="Gonzalez K."/>
            <person name="Herman E.K."/>
            <person name="Lin Y.C."/>
            <person name="Napier J."/>
            <person name="Ogata H."/>
            <person name="Sarno A.F."/>
            <person name="Shmutz J."/>
            <person name="Schroeder D."/>
            <person name="de Vargas C."/>
            <person name="Verret F."/>
            <person name="von Dassow P."/>
            <person name="Valentin K."/>
            <person name="Van de Peer Y."/>
            <person name="Wheeler G."/>
            <person name="Dacks J.B."/>
            <person name="Delwiche C.F."/>
            <person name="Dyhrman S.T."/>
            <person name="Glockner G."/>
            <person name="John U."/>
            <person name="Richards T."/>
            <person name="Worden A.Z."/>
            <person name="Zhang X."/>
            <person name="Grigoriev I.V."/>
            <person name="Allen A.E."/>
            <person name="Bidle K."/>
            <person name="Borodovsky M."/>
            <person name="Bowler C."/>
            <person name="Brownlee C."/>
            <person name="Cock J.M."/>
            <person name="Elias M."/>
            <person name="Gladyshev V.N."/>
            <person name="Groth M."/>
            <person name="Guda C."/>
            <person name="Hadaegh A."/>
            <person name="Iglesias-Rodriguez M.D."/>
            <person name="Jenkins J."/>
            <person name="Jones B.M."/>
            <person name="Lawson T."/>
            <person name="Leese F."/>
            <person name="Lindquist E."/>
            <person name="Lobanov A."/>
            <person name="Lomsadze A."/>
            <person name="Malik S.B."/>
            <person name="Marsh M.E."/>
            <person name="Mackinder L."/>
            <person name="Mock T."/>
            <person name="Mueller-Roeber B."/>
            <person name="Pagarete A."/>
            <person name="Parker M."/>
            <person name="Probert I."/>
            <person name="Quesneville H."/>
            <person name="Raines C."/>
            <person name="Rensing S.A."/>
            <person name="Riano-Pachon D.M."/>
            <person name="Richier S."/>
            <person name="Rokitta S."/>
            <person name="Shiraiwa Y."/>
            <person name="Soanes D.M."/>
            <person name="van der Giezen M."/>
            <person name="Wahlund T.M."/>
            <person name="Williams B."/>
            <person name="Wilson W."/>
            <person name="Wolfe G."/>
            <person name="Wurch L.L."/>
        </authorList>
    </citation>
    <scope>NUCLEOTIDE SEQUENCE</scope>
</reference>
<dbReference type="Proteomes" id="UP000013827">
    <property type="component" value="Unassembled WGS sequence"/>
</dbReference>
<dbReference type="RefSeq" id="XP_005760663.1">
    <property type="nucleotide sequence ID" value="XM_005760606.1"/>
</dbReference>
<dbReference type="GeneID" id="17254373"/>
<protein>
    <submittedName>
        <fullName evidence="1">Uncharacterized protein</fullName>
    </submittedName>
</protein>
<dbReference type="HOGENOM" id="CLU_2643220_0_0_1"/>
<evidence type="ECO:0000313" key="2">
    <source>
        <dbReference type="Proteomes" id="UP000013827"/>
    </source>
</evidence>
<dbReference type="AlphaFoldDB" id="A0A0D3IAE9"/>